<reference evidence="1" key="1">
    <citation type="submission" date="2023-08" db="EMBL/GenBank/DDBJ databases">
        <title>Black Yeasts Isolated from many extreme environments.</title>
        <authorList>
            <person name="Coleine C."/>
            <person name="Stajich J.E."/>
            <person name="Selbmann L."/>
        </authorList>
    </citation>
    <scope>NUCLEOTIDE SEQUENCE</scope>
    <source>
        <strain evidence="1">CCFEE 5810</strain>
    </source>
</reference>
<organism evidence="1 2">
    <name type="scientific">Elasticomyces elasticus</name>
    <dbReference type="NCBI Taxonomy" id="574655"/>
    <lineage>
        <taxon>Eukaryota</taxon>
        <taxon>Fungi</taxon>
        <taxon>Dikarya</taxon>
        <taxon>Ascomycota</taxon>
        <taxon>Pezizomycotina</taxon>
        <taxon>Dothideomycetes</taxon>
        <taxon>Dothideomycetidae</taxon>
        <taxon>Mycosphaerellales</taxon>
        <taxon>Teratosphaeriaceae</taxon>
        <taxon>Elasticomyces</taxon>
    </lineage>
</organism>
<evidence type="ECO:0000313" key="2">
    <source>
        <dbReference type="Proteomes" id="UP001310594"/>
    </source>
</evidence>
<sequence>MSDGRQTTLCYLTLPRRSGPYSNYNAIDSDEERYDIWSDPGQMDAPEQMDAPDIPAAQALEIDTASLTITDKQRRRFQRVLKKLGLQLYVHGSQVRETEVSPNTDVKVSTMALEKDANSTKKGIKATAFSLRCCES</sequence>
<evidence type="ECO:0000313" key="1">
    <source>
        <dbReference type="EMBL" id="KAK5697589.1"/>
    </source>
</evidence>
<accession>A0AAN7W9K9</accession>
<gene>
    <name evidence="1" type="ORF">LTR97_007727</name>
</gene>
<dbReference type="AlphaFoldDB" id="A0AAN7W9K9"/>
<protein>
    <submittedName>
        <fullName evidence="1">Uncharacterized protein</fullName>
    </submittedName>
</protein>
<dbReference type="Proteomes" id="UP001310594">
    <property type="component" value="Unassembled WGS sequence"/>
</dbReference>
<comment type="caution">
    <text evidence="1">The sequence shown here is derived from an EMBL/GenBank/DDBJ whole genome shotgun (WGS) entry which is preliminary data.</text>
</comment>
<proteinExistence type="predicted"/>
<name>A0AAN7W9K9_9PEZI</name>
<dbReference type="EMBL" id="JAVRQU010000011">
    <property type="protein sequence ID" value="KAK5697589.1"/>
    <property type="molecule type" value="Genomic_DNA"/>
</dbReference>